<protein>
    <recommendedName>
        <fullName evidence="5">ABC transporter permease</fullName>
    </recommendedName>
</protein>
<reference evidence="3" key="1">
    <citation type="journal article" date="2021" name="PeerJ">
        <title>Extensive microbial diversity within the chicken gut microbiome revealed by metagenomics and culture.</title>
        <authorList>
            <person name="Gilroy R."/>
            <person name="Ravi A."/>
            <person name="Getino M."/>
            <person name="Pursley I."/>
            <person name="Horton D.L."/>
            <person name="Alikhan N.F."/>
            <person name="Baker D."/>
            <person name="Gharbi K."/>
            <person name="Hall N."/>
            <person name="Watson M."/>
            <person name="Adriaenssens E.M."/>
            <person name="Foster-Nyarko E."/>
            <person name="Jarju S."/>
            <person name="Secka A."/>
            <person name="Antonio M."/>
            <person name="Oren A."/>
            <person name="Chaudhuri R.R."/>
            <person name="La Ragione R."/>
            <person name="Hildebrand F."/>
            <person name="Pallen M.J."/>
        </authorList>
    </citation>
    <scope>NUCLEOTIDE SEQUENCE</scope>
    <source>
        <strain evidence="3">CHK192-19661</strain>
    </source>
</reference>
<gene>
    <name evidence="3" type="ORF">H9726_02730</name>
</gene>
<name>A0A9D2IHF0_9FIRM</name>
<feature type="chain" id="PRO_5039611482" description="ABC transporter permease" evidence="2">
    <location>
        <begin position="30"/>
        <end position="278"/>
    </location>
</feature>
<feature type="transmembrane region" description="Helical" evidence="1">
    <location>
        <begin position="93"/>
        <end position="114"/>
    </location>
</feature>
<feature type="transmembrane region" description="Helical" evidence="1">
    <location>
        <begin position="250"/>
        <end position="270"/>
    </location>
</feature>
<evidence type="ECO:0000313" key="3">
    <source>
        <dbReference type="EMBL" id="HIZ09384.1"/>
    </source>
</evidence>
<keyword evidence="2" id="KW-0732">Signal</keyword>
<keyword evidence="1" id="KW-0812">Transmembrane</keyword>
<dbReference type="AlphaFoldDB" id="A0A9D2IHF0"/>
<feature type="signal peptide" evidence="2">
    <location>
        <begin position="1"/>
        <end position="29"/>
    </location>
</feature>
<keyword evidence="1" id="KW-0472">Membrane</keyword>
<evidence type="ECO:0008006" key="5">
    <source>
        <dbReference type="Google" id="ProtNLM"/>
    </source>
</evidence>
<dbReference type="EMBL" id="DXCF01000015">
    <property type="protein sequence ID" value="HIZ09384.1"/>
    <property type="molecule type" value="Genomic_DNA"/>
</dbReference>
<evidence type="ECO:0000313" key="4">
    <source>
        <dbReference type="Proteomes" id="UP000824025"/>
    </source>
</evidence>
<keyword evidence="1" id="KW-1133">Transmembrane helix</keyword>
<comment type="caution">
    <text evidence="3">The sequence shown here is derived from an EMBL/GenBank/DDBJ whole genome shotgun (WGS) entry which is preliminary data.</text>
</comment>
<sequence>MIFRIFRTEYKPYLLAVSLCLAACTAAAAALGIAGLYGSDARAAELAGSAFTVFNAACNFMPLLLFILAAVGTGTKCLRTAGVKERDILLGRMFGLFAWTAIFVLAEMLLVTAFDFACFAGRDAVRVQVWNGAFMLSLRARGAGRLLLAPSAAVGACLMLLCLFCLKAALKPEKTWMKVFFFAVAAVFMTAYQLTAFGLADRLGIYLDASYLPAPGSVLPNNAFIFSLLSGSLDNVKDAMLFSEPLLNPVWLVCELAFCVLACGFIVLMGRYDNEIEG</sequence>
<accession>A0A9D2IHF0</accession>
<feature type="transmembrane region" description="Helical" evidence="1">
    <location>
        <begin position="53"/>
        <end position="72"/>
    </location>
</feature>
<feature type="transmembrane region" description="Helical" evidence="1">
    <location>
        <begin position="146"/>
        <end position="167"/>
    </location>
</feature>
<reference evidence="3" key="2">
    <citation type="submission" date="2021-04" db="EMBL/GenBank/DDBJ databases">
        <authorList>
            <person name="Gilroy R."/>
        </authorList>
    </citation>
    <scope>NUCLEOTIDE SEQUENCE</scope>
    <source>
        <strain evidence="3">CHK192-19661</strain>
    </source>
</reference>
<proteinExistence type="predicted"/>
<evidence type="ECO:0000256" key="1">
    <source>
        <dbReference type="SAM" id="Phobius"/>
    </source>
</evidence>
<dbReference type="Proteomes" id="UP000824025">
    <property type="component" value="Unassembled WGS sequence"/>
</dbReference>
<organism evidence="3 4">
    <name type="scientific">Candidatus Borkfalkia avicola</name>
    <dbReference type="NCBI Taxonomy" id="2838503"/>
    <lineage>
        <taxon>Bacteria</taxon>
        <taxon>Bacillati</taxon>
        <taxon>Bacillota</taxon>
        <taxon>Clostridia</taxon>
        <taxon>Christensenellales</taxon>
        <taxon>Christensenellaceae</taxon>
        <taxon>Candidatus Borkfalkia</taxon>
    </lineage>
</organism>
<evidence type="ECO:0000256" key="2">
    <source>
        <dbReference type="SAM" id="SignalP"/>
    </source>
</evidence>
<feature type="transmembrane region" description="Helical" evidence="1">
    <location>
        <begin position="179"/>
        <end position="200"/>
    </location>
</feature>